<dbReference type="InterPro" id="IPR024925">
    <property type="entry name" value="Malonyl_CoA-ACP_transAc"/>
</dbReference>
<evidence type="ECO:0000256" key="5">
    <source>
        <dbReference type="ARBA" id="ARBA00048462"/>
    </source>
</evidence>
<reference evidence="9 10" key="1">
    <citation type="submission" date="2014-12" db="EMBL/GenBank/DDBJ databases">
        <title>16Stimator: statistical estimation of ribosomal gene copy numbers from draft genome assemblies.</title>
        <authorList>
            <person name="Perisin M.A."/>
            <person name="Vetter M."/>
            <person name="Gilbert J.A."/>
            <person name="Bergelson J."/>
        </authorList>
    </citation>
    <scope>NUCLEOTIDE SEQUENCE [LARGE SCALE GENOMIC DNA]</scope>
    <source>
        <strain evidence="9 10">MEJ086</strain>
    </source>
</reference>
<dbReference type="InterPro" id="IPR001227">
    <property type="entry name" value="Ac_transferase_dom_sf"/>
</dbReference>
<evidence type="ECO:0000256" key="1">
    <source>
        <dbReference type="ARBA" id="ARBA00013258"/>
    </source>
</evidence>
<feature type="active site" evidence="7">
    <location>
        <position position="195"/>
    </location>
</feature>
<evidence type="ECO:0000313" key="9">
    <source>
        <dbReference type="EMBL" id="KIQ06411.1"/>
    </source>
</evidence>
<dbReference type="EMBL" id="JXQW01000002">
    <property type="protein sequence ID" value="KIQ06411.1"/>
    <property type="molecule type" value="Genomic_DNA"/>
</dbReference>
<dbReference type="PIRSF" id="PIRSF000446">
    <property type="entry name" value="Mct"/>
    <property type="match status" value="1"/>
</dbReference>
<dbReference type="SMART" id="SM00827">
    <property type="entry name" value="PKS_AT"/>
    <property type="match status" value="1"/>
</dbReference>
<evidence type="ECO:0000256" key="2">
    <source>
        <dbReference type="ARBA" id="ARBA00018953"/>
    </source>
</evidence>
<dbReference type="Pfam" id="PF00698">
    <property type="entry name" value="Acyl_transf_1"/>
    <property type="match status" value="1"/>
</dbReference>
<dbReference type="Gene3D" id="3.30.70.250">
    <property type="entry name" value="Malonyl-CoA ACP transacylase, ACP-binding"/>
    <property type="match status" value="1"/>
</dbReference>
<dbReference type="InterPro" id="IPR016035">
    <property type="entry name" value="Acyl_Trfase/lysoPLipase"/>
</dbReference>
<dbReference type="AlphaFoldDB" id="A0A0D0L8P7"/>
<evidence type="ECO:0000259" key="8">
    <source>
        <dbReference type="SMART" id="SM00827"/>
    </source>
</evidence>
<accession>A0A0D0L8P7</accession>
<dbReference type="Proteomes" id="UP000032068">
    <property type="component" value="Unassembled WGS sequence"/>
</dbReference>
<dbReference type="PANTHER" id="PTHR42681:SF1">
    <property type="entry name" value="MALONYL-COA-ACYL CARRIER PROTEIN TRANSACYLASE, MITOCHONDRIAL"/>
    <property type="match status" value="1"/>
</dbReference>
<dbReference type="OrthoDB" id="9808564at2"/>
<dbReference type="RefSeq" id="WP_042552016.1">
    <property type="nucleotide sequence ID" value="NZ_JXQW01000002.1"/>
</dbReference>
<organism evidence="9 10">
    <name type="scientific">Pseudomonas fulva</name>
    <dbReference type="NCBI Taxonomy" id="47880"/>
    <lineage>
        <taxon>Bacteria</taxon>
        <taxon>Pseudomonadati</taxon>
        <taxon>Pseudomonadota</taxon>
        <taxon>Gammaproteobacteria</taxon>
        <taxon>Pseudomonadales</taxon>
        <taxon>Pseudomonadaceae</taxon>
        <taxon>Pseudomonas</taxon>
    </lineage>
</organism>
<dbReference type="NCBIfam" id="TIGR03131">
    <property type="entry name" value="malonate_mdcH"/>
    <property type="match status" value="1"/>
</dbReference>
<dbReference type="InterPro" id="IPR050858">
    <property type="entry name" value="Mal-CoA-ACP_Trans/PKS_FabD"/>
</dbReference>
<feature type="active site" evidence="7">
    <location>
        <position position="86"/>
    </location>
</feature>
<gene>
    <name evidence="9" type="ORF">RU08_01515</name>
</gene>
<evidence type="ECO:0000256" key="6">
    <source>
        <dbReference type="PIRNR" id="PIRNR000446"/>
    </source>
</evidence>
<evidence type="ECO:0000256" key="4">
    <source>
        <dbReference type="ARBA" id="ARBA00023315"/>
    </source>
</evidence>
<protein>
    <recommendedName>
        <fullName evidence="2 6">Malonyl CoA-acyl carrier protein transacylase</fullName>
        <ecNumber evidence="1 6">2.3.1.39</ecNumber>
    </recommendedName>
</protein>
<evidence type="ECO:0000256" key="7">
    <source>
        <dbReference type="PIRSR" id="PIRSR000446-1"/>
    </source>
</evidence>
<dbReference type="GO" id="GO:0006633">
    <property type="term" value="P:fatty acid biosynthetic process"/>
    <property type="evidence" value="ECO:0007669"/>
    <property type="project" value="TreeGrafter"/>
</dbReference>
<keyword evidence="4 6" id="KW-0012">Acyltransferase</keyword>
<dbReference type="GO" id="GO:0004314">
    <property type="term" value="F:[acyl-carrier-protein] S-malonyltransferase activity"/>
    <property type="evidence" value="ECO:0007669"/>
    <property type="project" value="UniProtKB-EC"/>
</dbReference>
<evidence type="ECO:0000256" key="3">
    <source>
        <dbReference type="ARBA" id="ARBA00022679"/>
    </source>
</evidence>
<name>A0A0D0L8P7_9PSED</name>
<sequence length="311" mass="32659">MSTLWAFPGQGAQQPGMLHDLPAEPAVGACLDEAAAVLGEALCDLDSAEALRGTRAVQLCLLIAGVAGARLLTARGLKPDYVAGLSIGAYAAAVVADALSFADALRLVALRGQLMQQAYPQGYGMTAILGLDLNRIERLLAEVNGPQSPVFLANINAENQLVIAGSRAAMQAVGERARAAGAGAVKPLAVSVPSHCALLTEPAARLNEAFATVTLRRPAVRYLSGSSARLLSEPDALRDDLANNMCRIVDWYGTLQTAFERGVRLHLELPPGSVLSGLARRVFEPGMAVAFQGARLDTLDALLRQEVSQSR</sequence>
<dbReference type="Gene3D" id="3.40.366.10">
    <property type="entry name" value="Malonyl-Coenzyme A Acyl Carrier Protein, domain 2"/>
    <property type="match status" value="1"/>
</dbReference>
<comment type="similarity">
    <text evidence="6">Belongs to the fabD family.</text>
</comment>
<dbReference type="InterPro" id="IPR016036">
    <property type="entry name" value="Malonyl_transacylase_ACP-bd"/>
</dbReference>
<dbReference type="SUPFAM" id="SSF55048">
    <property type="entry name" value="Probable ACP-binding domain of malonyl-CoA ACP transacylase"/>
    <property type="match status" value="1"/>
</dbReference>
<comment type="catalytic activity">
    <reaction evidence="5 6">
        <text>holo-[ACP] + malonyl-CoA = malonyl-[ACP] + CoA</text>
        <dbReference type="Rhea" id="RHEA:41792"/>
        <dbReference type="Rhea" id="RHEA-COMP:9623"/>
        <dbReference type="Rhea" id="RHEA-COMP:9685"/>
        <dbReference type="ChEBI" id="CHEBI:57287"/>
        <dbReference type="ChEBI" id="CHEBI:57384"/>
        <dbReference type="ChEBI" id="CHEBI:64479"/>
        <dbReference type="ChEBI" id="CHEBI:78449"/>
        <dbReference type="EC" id="2.3.1.39"/>
    </reaction>
</comment>
<dbReference type="GO" id="GO:0005829">
    <property type="term" value="C:cytosol"/>
    <property type="evidence" value="ECO:0007669"/>
    <property type="project" value="TreeGrafter"/>
</dbReference>
<dbReference type="PANTHER" id="PTHR42681">
    <property type="entry name" value="MALONYL-COA-ACYL CARRIER PROTEIN TRANSACYLASE, MITOCHONDRIAL"/>
    <property type="match status" value="1"/>
</dbReference>
<feature type="domain" description="Malonyl-CoA:ACP transacylase (MAT)" evidence="8">
    <location>
        <begin position="6"/>
        <end position="306"/>
    </location>
</feature>
<keyword evidence="3 6" id="KW-0808">Transferase</keyword>
<evidence type="ECO:0000313" key="10">
    <source>
        <dbReference type="Proteomes" id="UP000032068"/>
    </source>
</evidence>
<dbReference type="InterPro" id="IPR017554">
    <property type="entry name" value="Malonate_deCOase_MdcHsu"/>
</dbReference>
<proteinExistence type="inferred from homology"/>
<dbReference type="InterPro" id="IPR014043">
    <property type="entry name" value="Acyl_transferase_dom"/>
</dbReference>
<comment type="caution">
    <text evidence="9">The sequence shown here is derived from an EMBL/GenBank/DDBJ whole genome shotgun (WGS) entry which is preliminary data.</text>
</comment>
<dbReference type="EC" id="2.3.1.39" evidence="1 6"/>
<dbReference type="SUPFAM" id="SSF52151">
    <property type="entry name" value="FabD/lysophospholipase-like"/>
    <property type="match status" value="1"/>
</dbReference>